<feature type="region of interest" description="Disordered" evidence="8">
    <location>
        <begin position="99"/>
        <end position="122"/>
    </location>
</feature>
<dbReference type="Bgee" id="ENSACLG00000000941">
    <property type="expression patterns" value="Expressed in testis and 6 other cell types or tissues"/>
</dbReference>
<dbReference type="InterPro" id="IPR056963">
    <property type="entry name" value="PUS7L_N"/>
</dbReference>
<dbReference type="GO" id="GO:0003723">
    <property type="term" value="F:RNA binding"/>
    <property type="evidence" value="ECO:0007669"/>
    <property type="project" value="InterPro"/>
</dbReference>
<dbReference type="STRING" id="8154.ENSACLP00000001331"/>
<dbReference type="GO" id="GO:0006397">
    <property type="term" value="P:mRNA processing"/>
    <property type="evidence" value="ECO:0007669"/>
    <property type="project" value="UniProtKB-KW"/>
</dbReference>
<dbReference type="GO" id="GO:0005634">
    <property type="term" value="C:nucleus"/>
    <property type="evidence" value="ECO:0007669"/>
    <property type="project" value="TreeGrafter"/>
</dbReference>
<dbReference type="InterPro" id="IPR042214">
    <property type="entry name" value="TruD_catalytic"/>
</dbReference>
<dbReference type="PANTHER" id="PTHR13326">
    <property type="entry name" value="TRNA PSEUDOURIDINE SYNTHASE D"/>
    <property type="match status" value="1"/>
</dbReference>
<dbReference type="Pfam" id="PF01142">
    <property type="entry name" value="TruD"/>
    <property type="match status" value="1"/>
</dbReference>
<evidence type="ECO:0000256" key="8">
    <source>
        <dbReference type="SAM" id="MobiDB-lite"/>
    </source>
</evidence>
<evidence type="ECO:0000256" key="3">
    <source>
        <dbReference type="ARBA" id="ARBA00022664"/>
    </source>
</evidence>
<keyword evidence="11" id="KW-1185">Reference proteome</keyword>
<dbReference type="InterPro" id="IPR001656">
    <property type="entry name" value="PsdUridine_synth_TruD"/>
</dbReference>
<dbReference type="PIRSF" id="PIRSF037016">
    <property type="entry name" value="Pseudouridin_synth_euk_prd"/>
    <property type="match status" value="1"/>
</dbReference>
<dbReference type="AlphaFoldDB" id="A0A3P8N993"/>
<reference evidence="10" key="1">
    <citation type="submission" date="2018-05" db="EMBL/GenBank/DDBJ databases">
        <authorList>
            <person name="Datahose"/>
        </authorList>
    </citation>
    <scope>NUCLEOTIDE SEQUENCE</scope>
</reference>
<proteinExistence type="inferred from homology"/>
<dbReference type="InterPro" id="IPR056961">
    <property type="entry name" value="R3H_PUS7L"/>
</dbReference>
<dbReference type="FunFam" id="3.30.2350.20:FF:000005">
    <property type="entry name" value="pseudouridylate synthase 7 homolog-like protein"/>
    <property type="match status" value="1"/>
</dbReference>
<comment type="similarity">
    <text evidence="2">Belongs to the pseudouridine synthase TruD family.</text>
</comment>
<dbReference type="Pfam" id="PF23943">
    <property type="entry name" value="PUS7L_N"/>
    <property type="match status" value="1"/>
</dbReference>
<dbReference type="Pfam" id="PF25094">
    <property type="entry name" value="R3H_PUS7L"/>
    <property type="match status" value="1"/>
</dbReference>
<dbReference type="GO" id="GO:0009982">
    <property type="term" value="F:pseudouridine synthase activity"/>
    <property type="evidence" value="ECO:0007669"/>
    <property type="project" value="InterPro"/>
</dbReference>
<dbReference type="GO" id="GO:0001522">
    <property type="term" value="P:pseudouridine synthesis"/>
    <property type="evidence" value="ECO:0007669"/>
    <property type="project" value="InterPro"/>
</dbReference>
<accession>A0A3P8N993</accession>
<dbReference type="Proteomes" id="UP000265100">
    <property type="component" value="Chromosome 17"/>
</dbReference>
<evidence type="ECO:0000256" key="7">
    <source>
        <dbReference type="ARBA" id="ARBA00079696"/>
    </source>
</evidence>
<feature type="compositionally biased region" description="Polar residues" evidence="8">
    <location>
        <begin position="99"/>
        <end position="108"/>
    </location>
</feature>
<dbReference type="SUPFAM" id="SSF55120">
    <property type="entry name" value="Pseudouridine synthase"/>
    <property type="match status" value="1"/>
</dbReference>
<name>A0A3P8N993_ASTCA</name>
<evidence type="ECO:0000256" key="4">
    <source>
        <dbReference type="ARBA" id="ARBA00023235"/>
    </source>
</evidence>
<dbReference type="PANTHER" id="PTHR13326:SF21">
    <property type="entry name" value="PSEUDOURIDYLATE SYNTHASE PUS7L"/>
    <property type="match status" value="1"/>
</dbReference>
<dbReference type="PROSITE" id="PS50984">
    <property type="entry name" value="TRUD"/>
    <property type="match status" value="1"/>
</dbReference>
<dbReference type="CDD" id="cd02576">
    <property type="entry name" value="PseudoU_synth_ScPUS7"/>
    <property type="match status" value="1"/>
</dbReference>
<evidence type="ECO:0000256" key="2">
    <source>
        <dbReference type="ARBA" id="ARBA00007953"/>
    </source>
</evidence>
<evidence type="ECO:0000259" key="9">
    <source>
        <dbReference type="PROSITE" id="PS50984"/>
    </source>
</evidence>
<protein>
    <recommendedName>
        <fullName evidence="6">Pseudouridylate synthase PUS7L</fullName>
    </recommendedName>
    <alternativeName>
        <fullName evidence="7">Pseudouridylate synthase 7 homolog-like protein</fullName>
    </alternativeName>
</protein>
<dbReference type="Ensembl" id="ENSACLT00000001363.2">
    <property type="protein sequence ID" value="ENSACLP00000001331.1"/>
    <property type="gene ID" value="ENSACLG00000000941.2"/>
</dbReference>
<gene>
    <name evidence="10" type="primary">PUS7L</name>
</gene>
<feature type="domain" description="TRUD" evidence="9">
    <location>
        <begin position="438"/>
        <end position="665"/>
    </location>
</feature>
<comment type="function">
    <text evidence="5">Pseudouridine synthase that catalyzes pseudouridylation of mRNAs.</text>
</comment>
<evidence type="ECO:0000313" key="10">
    <source>
        <dbReference type="Ensembl" id="ENSACLP00000001331.1"/>
    </source>
</evidence>
<evidence type="ECO:0000313" key="11">
    <source>
        <dbReference type="Proteomes" id="UP000265100"/>
    </source>
</evidence>
<dbReference type="Gene3D" id="3.30.2350.20">
    <property type="entry name" value="TruD, catalytic domain"/>
    <property type="match status" value="2"/>
</dbReference>
<dbReference type="OMA" id="FPNNKVH"/>
<organism evidence="10 11">
    <name type="scientific">Astatotilapia calliptera</name>
    <name type="common">Eastern happy</name>
    <name type="synonym">Chromis callipterus</name>
    <dbReference type="NCBI Taxonomy" id="8154"/>
    <lineage>
        <taxon>Eukaryota</taxon>
        <taxon>Metazoa</taxon>
        <taxon>Chordata</taxon>
        <taxon>Craniata</taxon>
        <taxon>Vertebrata</taxon>
        <taxon>Euteleostomi</taxon>
        <taxon>Actinopterygii</taxon>
        <taxon>Neopterygii</taxon>
        <taxon>Teleostei</taxon>
        <taxon>Neoteleostei</taxon>
        <taxon>Acanthomorphata</taxon>
        <taxon>Ovalentaria</taxon>
        <taxon>Cichlomorphae</taxon>
        <taxon>Cichliformes</taxon>
        <taxon>Cichlidae</taxon>
        <taxon>African cichlids</taxon>
        <taxon>Pseudocrenilabrinae</taxon>
        <taxon>Haplochromini</taxon>
        <taxon>Astatotilapia</taxon>
    </lineage>
</organism>
<dbReference type="InterPro" id="IPR011760">
    <property type="entry name" value="PsdUridine_synth_TruD_insert"/>
</dbReference>
<comment type="catalytic activity">
    <reaction evidence="1">
        <text>a uridine in mRNA = a pseudouridine in mRNA</text>
        <dbReference type="Rhea" id="RHEA:56644"/>
        <dbReference type="Rhea" id="RHEA-COMP:14658"/>
        <dbReference type="Rhea" id="RHEA-COMP:14659"/>
        <dbReference type="ChEBI" id="CHEBI:65314"/>
        <dbReference type="ChEBI" id="CHEBI:65315"/>
    </reaction>
</comment>
<keyword evidence="4" id="KW-0413">Isomerase</keyword>
<evidence type="ECO:0000256" key="5">
    <source>
        <dbReference type="ARBA" id="ARBA00057241"/>
    </source>
</evidence>
<feature type="compositionally biased region" description="Basic and acidic residues" evidence="8">
    <location>
        <begin position="109"/>
        <end position="118"/>
    </location>
</feature>
<keyword evidence="3" id="KW-0507">mRNA processing</keyword>
<evidence type="ECO:0000256" key="6">
    <source>
        <dbReference type="ARBA" id="ARBA00067866"/>
    </source>
</evidence>
<sequence>MTRKNTEVIQRGCVYRRVVYLAPAAATALCYQCRGVSKNILDILIMKQVSEAVNVPACFISNHEGFLGSIKNFIEDFVVTEIDIYGQHVNTAAATQTPGCASSVGNDRTNAEYKEDSHSSASQDVDVPLDWGVHDPLPSLGSLDLGVILGQSVSEELEQFVLTLRDKNPPELELSLGSFADKHQRASVHRAVRHRFPFLMTVTIQPEIRVREDPDYRELSQLVKEDEAEDFFRFIDAKVRGSSYTFGPDDNKEHRTAVHHFLNRRFGKLVETKSFNDQGRTSISVRLRERGRPKKRTAEERKDDEVYTAFTLCKENLETLEAISYMAAALGVLPSDFTYAGIKDKRAITYQSMVVKKVSPQRLKEKNAEFQNRGIRVFQVRSVSEPLRLGRLQGNHFDLVVRDLRPHGAGDTHSSGGDVHTRLAALVKEAVENVKARGFVNYYGPQRFGSGQSVQSDRVGLALLKEDMVSAVRLFFTPEEGDDPQSHAKRHFLQTDNAKESLALMPLSKPRERLMLRALNRYGTGPDGCDQAWLSLPHSMRIFYPHAYCSRVWNEAAAHRLTTMGHSVRRGDLVWLRQGQNKMEDARETSMAQIHVVTDKEEQDGIYKLEQVVLPMPGNTVKYPENAMGTWYRERLVRDGLEDCRFRVSSLKLNLPGCYRPLLAVPHNLRYQLQRAASREGGRTMAGSESLTLTLNFDLDSSCYATICLREIMKCDP</sequence>
<dbReference type="NCBIfam" id="TIGR00094">
    <property type="entry name" value="tRNA_TruD_broad"/>
    <property type="match status" value="1"/>
</dbReference>
<reference evidence="10" key="2">
    <citation type="submission" date="2025-08" db="UniProtKB">
        <authorList>
            <consortium name="Ensembl"/>
        </authorList>
    </citation>
    <scope>IDENTIFICATION</scope>
</reference>
<reference evidence="10" key="3">
    <citation type="submission" date="2025-09" db="UniProtKB">
        <authorList>
            <consortium name="Ensembl"/>
        </authorList>
    </citation>
    <scope>IDENTIFICATION</scope>
</reference>
<dbReference type="InterPro" id="IPR020103">
    <property type="entry name" value="PsdUridine_synth_cat_dom_sf"/>
</dbReference>
<evidence type="ECO:0000256" key="1">
    <source>
        <dbReference type="ARBA" id="ARBA00001166"/>
    </source>
</evidence>
<dbReference type="GeneTree" id="ENSGT00530000063554"/>